<gene>
    <name evidence="2" type="ORF">AVDCRST_MAG73-3621</name>
</gene>
<dbReference type="EMBL" id="CADCWE010000235">
    <property type="protein sequence ID" value="CAA9559640.1"/>
    <property type="molecule type" value="Genomic_DNA"/>
</dbReference>
<evidence type="ECO:0000256" key="1">
    <source>
        <dbReference type="SAM" id="MobiDB-lite"/>
    </source>
</evidence>
<feature type="compositionally biased region" description="Low complexity" evidence="1">
    <location>
        <begin position="102"/>
        <end position="114"/>
    </location>
</feature>
<dbReference type="AlphaFoldDB" id="A0A6J4UTV6"/>
<feature type="non-terminal residue" evidence="2">
    <location>
        <position position="139"/>
    </location>
</feature>
<feature type="compositionally biased region" description="Basic residues" evidence="1">
    <location>
        <begin position="18"/>
        <end position="34"/>
    </location>
</feature>
<feature type="region of interest" description="Disordered" evidence="1">
    <location>
        <begin position="1"/>
        <end position="125"/>
    </location>
</feature>
<feature type="non-terminal residue" evidence="2">
    <location>
        <position position="1"/>
    </location>
</feature>
<accession>A0A6J4UTV6</accession>
<sequence>GHHPRPPRRPDRRPVPDRHRRQDRLLRPRRRRGRPAVPGAAGLWVRRGGDLRPQRSGAQAAPDARPTAGLGRGRPGRSPRPLAQRHRRGGLRGDRRTGGPRPGATDRLSAAGRRAGLGGADRRLPAADHREIGAVRGAV</sequence>
<evidence type="ECO:0000313" key="2">
    <source>
        <dbReference type="EMBL" id="CAA9559640.1"/>
    </source>
</evidence>
<organism evidence="2">
    <name type="scientific">uncultured Thermomicrobiales bacterium</name>
    <dbReference type="NCBI Taxonomy" id="1645740"/>
    <lineage>
        <taxon>Bacteria</taxon>
        <taxon>Pseudomonadati</taxon>
        <taxon>Thermomicrobiota</taxon>
        <taxon>Thermomicrobia</taxon>
        <taxon>Thermomicrobiales</taxon>
        <taxon>environmental samples</taxon>
    </lineage>
</organism>
<feature type="compositionally biased region" description="Basic and acidic residues" evidence="1">
    <location>
        <begin position="8"/>
        <end position="17"/>
    </location>
</feature>
<name>A0A6J4UTV6_9BACT</name>
<reference evidence="2" key="1">
    <citation type="submission" date="2020-02" db="EMBL/GenBank/DDBJ databases">
        <authorList>
            <person name="Meier V. D."/>
        </authorList>
    </citation>
    <scope>NUCLEOTIDE SEQUENCE</scope>
    <source>
        <strain evidence="2">AVDCRST_MAG73</strain>
    </source>
</reference>
<protein>
    <submittedName>
        <fullName evidence="2">Uncharacterized protein</fullName>
    </submittedName>
</protein>
<proteinExistence type="predicted"/>